<keyword evidence="3" id="KW-0813">Transport</keyword>
<gene>
    <name evidence="9" type="ORF">IAB31_06570</name>
</gene>
<dbReference type="Pfam" id="PF03600">
    <property type="entry name" value="CitMHS"/>
    <property type="match status" value="1"/>
</dbReference>
<feature type="transmembrane region" description="Helical" evidence="7">
    <location>
        <begin position="45"/>
        <end position="69"/>
    </location>
</feature>
<feature type="transmembrane region" description="Helical" evidence="7">
    <location>
        <begin position="124"/>
        <end position="152"/>
    </location>
</feature>
<reference evidence="9" key="2">
    <citation type="journal article" date="2021" name="PeerJ">
        <title>Extensive microbial diversity within the chicken gut microbiome revealed by metagenomics and culture.</title>
        <authorList>
            <person name="Gilroy R."/>
            <person name="Ravi A."/>
            <person name="Getino M."/>
            <person name="Pursley I."/>
            <person name="Horton D.L."/>
            <person name="Alikhan N.F."/>
            <person name="Baker D."/>
            <person name="Gharbi K."/>
            <person name="Hall N."/>
            <person name="Watson M."/>
            <person name="Adriaenssens E.M."/>
            <person name="Foster-Nyarko E."/>
            <person name="Jarju S."/>
            <person name="Secka A."/>
            <person name="Antonio M."/>
            <person name="Oren A."/>
            <person name="Chaudhuri R.R."/>
            <person name="La Ragione R."/>
            <person name="Hildebrand F."/>
            <person name="Pallen M.J."/>
        </authorList>
    </citation>
    <scope>NUCLEOTIDE SEQUENCE</scope>
    <source>
        <strain evidence="9">ChiSjej4B22-8148</strain>
    </source>
</reference>
<feature type="transmembrane region" description="Helical" evidence="7">
    <location>
        <begin position="265"/>
        <end position="284"/>
    </location>
</feature>
<evidence type="ECO:0000313" key="9">
    <source>
        <dbReference type="EMBL" id="HIR13571.1"/>
    </source>
</evidence>
<evidence type="ECO:0000313" key="10">
    <source>
        <dbReference type="Proteomes" id="UP000886757"/>
    </source>
</evidence>
<feature type="transmembrane region" description="Helical" evidence="7">
    <location>
        <begin position="446"/>
        <end position="464"/>
    </location>
</feature>
<feature type="transmembrane region" description="Helical" evidence="7">
    <location>
        <begin position="211"/>
        <end position="234"/>
    </location>
</feature>
<reference evidence="9" key="1">
    <citation type="submission" date="2020-10" db="EMBL/GenBank/DDBJ databases">
        <authorList>
            <person name="Gilroy R."/>
        </authorList>
    </citation>
    <scope>NUCLEOTIDE SEQUENCE</scope>
    <source>
        <strain evidence="9">ChiSjej4B22-8148</strain>
    </source>
</reference>
<evidence type="ECO:0000256" key="1">
    <source>
        <dbReference type="ARBA" id="ARBA00004141"/>
    </source>
</evidence>
<evidence type="ECO:0000256" key="7">
    <source>
        <dbReference type="SAM" id="Phobius"/>
    </source>
</evidence>
<dbReference type="GO" id="GO:0005886">
    <property type="term" value="C:plasma membrane"/>
    <property type="evidence" value="ECO:0007669"/>
    <property type="project" value="TreeGrafter"/>
</dbReference>
<evidence type="ECO:0000256" key="3">
    <source>
        <dbReference type="ARBA" id="ARBA00022448"/>
    </source>
</evidence>
<comment type="subcellular location">
    <subcellularLocation>
        <location evidence="1">Membrane</location>
        <topology evidence="1">Multi-pass membrane protein</topology>
    </subcellularLocation>
</comment>
<dbReference type="GO" id="GO:0022857">
    <property type="term" value="F:transmembrane transporter activity"/>
    <property type="evidence" value="ECO:0007669"/>
    <property type="project" value="TreeGrafter"/>
</dbReference>
<evidence type="ECO:0000256" key="6">
    <source>
        <dbReference type="ARBA" id="ARBA00023136"/>
    </source>
</evidence>
<evidence type="ECO:0000256" key="4">
    <source>
        <dbReference type="ARBA" id="ARBA00022692"/>
    </source>
</evidence>
<comment type="similarity">
    <text evidence="2">Belongs to the SLC13A/DASS transporter (TC 2.A.47) family. NADC subfamily.</text>
</comment>
<proteinExistence type="inferred from homology"/>
<sequence>MKKNRRLLNLILGPLLLLACIFFLPESLFAGLAGRAAVGTVAWMAFWWVTAPVDYAVTAFLPIAVNAVIQMADMESVIANYASETILLLLGASILTVSWERTGLDKRIALRFLNLIGSGLRKQIVFWFLVSAVLSAVLPNAVVCATVTPIAVSMLNYIGEKDVASSKTASKILLTIAYAAGVGGLATPLGGAMNLVVVDYIQQLTGEEYMYIEWVIKFLPIMIVLVVSNLLFLVRDIGRKEELGGSAEYFARELKNMPPMNVEEAMSLALFLLATLLSFTRQFYQDMLPGLKPAYVFIICAVISFLIVDKDGNRLLVWKSVQSKIIWELIYIFAGGLAAGTLINDSGAAEAIGQMVSGMGLEGGIATVFVIVLLTLALSDVTSNTATAAVSIPIVISIMQGIGLDPLPYVYVATIGINLSYTLPTSIRAIPVGYGLQPSYMMKEGLKLSAIVLVLMTACGYALFVL</sequence>
<feature type="transmembrane region" description="Helical" evidence="7">
    <location>
        <begin position="290"/>
        <end position="308"/>
    </location>
</feature>
<dbReference type="InterPro" id="IPR004680">
    <property type="entry name" value="Cit_transptr-like_dom"/>
</dbReference>
<keyword evidence="6 7" id="KW-0472">Membrane</keyword>
<feature type="domain" description="Citrate transporter-like" evidence="8">
    <location>
        <begin position="46"/>
        <end position="416"/>
    </location>
</feature>
<dbReference type="EMBL" id="DVGK01000075">
    <property type="protein sequence ID" value="HIR13571.1"/>
    <property type="molecule type" value="Genomic_DNA"/>
</dbReference>
<evidence type="ECO:0000256" key="2">
    <source>
        <dbReference type="ARBA" id="ARBA00006772"/>
    </source>
</evidence>
<dbReference type="Proteomes" id="UP000886757">
    <property type="component" value="Unassembled WGS sequence"/>
</dbReference>
<feature type="transmembrane region" description="Helical" evidence="7">
    <location>
        <begin position="409"/>
        <end position="434"/>
    </location>
</feature>
<dbReference type="PANTHER" id="PTHR10283:SF82">
    <property type="entry name" value="SOLUTE CARRIER FAMILY 13 MEMBER 2"/>
    <property type="match status" value="1"/>
</dbReference>
<dbReference type="AlphaFoldDB" id="A0A9D1ABQ1"/>
<protein>
    <submittedName>
        <fullName evidence="9">Anion permease</fullName>
    </submittedName>
</protein>
<evidence type="ECO:0000256" key="5">
    <source>
        <dbReference type="ARBA" id="ARBA00022989"/>
    </source>
</evidence>
<feature type="transmembrane region" description="Helical" evidence="7">
    <location>
        <begin position="172"/>
        <end position="191"/>
    </location>
</feature>
<organism evidence="9 10">
    <name type="scientific">Candidatus Choladousia intestinavium</name>
    <dbReference type="NCBI Taxonomy" id="2840727"/>
    <lineage>
        <taxon>Bacteria</taxon>
        <taxon>Bacillati</taxon>
        <taxon>Bacillota</taxon>
        <taxon>Clostridia</taxon>
        <taxon>Lachnospirales</taxon>
        <taxon>Lachnospiraceae</taxon>
        <taxon>Lachnospiraceae incertae sedis</taxon>
        <taxon>Candidatus Choladousia</taxon>
    </lineage>
</organism>
<feature type="transmembrane region" description="Helical" evidence="7">
    <location>
        <begin position="81"/>
        <end position="99"/>
    </location>
</feature>
<feature type="transmembrane region" description="Helical" evidence="7">
    <location>
        <begin position="329"/>
        <end position="349"/>
    </location>
</feature>
<feature type="transmembrane region" description="Helical" evidence="7">
    <location>
        <begin position="385"/>
        <end position="403"/>
    </location>
</feature>
<dbReference type="PANTHER" id="PTHR10283">
    <property type="entry name" value="SOLUTE CARRIER FAMILY 13 MEMBER"/>
    <property type="match status" value="1"/>
</dbReference>
<accession>A0A9D1ABQ1</accession>
<comment type="caution">
    <text evidence="9">The sequence shown here is derived from an EMBL/GenBank/DDBJ whole genome shotgun (WGS) entry which is preliminary data.</text>
</comment>
<evidence type="ECO:0000259" key="8">
    <source>
        <dbReference type="Pfam" id="PF03600"/>
    </source>
</evidence>
<keyword evidence="5 7" id="KW-1133">Transmembrane helix</keyword>
<feature type="transmembrane region" description="Helical" evidence="7">
    <location>
        <begin position="355"/>
        <end position="378"/>
    </location>
</feature>
<name>A0A9D1ABQ1_9FIRM</name>
<keyword evidence="4 7" id="KW-0812">Transmembrane</keyword>
<dbReference type="PROSITE" id="PS51257">
    <property type="entry name" value="PROKAR_LIPOPROTEIN"/>
    <property type="match status" value="1"/>
</dbReference>